<dbReference type="Proteomes" id="UP000199501">
    <property type="component" value="Unassembled WGS sequence"/>
</dbReference>
<organism evidence="1 2">
    <name type="scientific">Actinokineospora iranica</name>
    <dbReference type="NCBI Taxonomy" id="1271860"/>
    <lineage>
        <taxon>Bacteria</taxon>
        <taxon>Bacillati</taxon>
        <taxon>Actinomycetota</taxon>
        <taxon>Actinomycetes</taxon>
        <taxon>Pseudonocardiales</taxon>
        <taxon>Pseudonocardiaceae</taxon>
        <taxon>Actinokineospora</taxon>
    </lineage>
</organism>
<dbReference type="InterPro" id="IPR038578">
    <property type="entry name" value="GT29-like_sf"/>
</dbReference>
<name>A0A1G6P929_9PSEU</name>
<dbReference type="AlphaFoldDB" id="A0A1G6P929"/>
<evidence type="ECO:0008006" key="3">
    <source>
        <dbReference type="Google" id="ProtNLM"/>
    </source>
</evidence>
<accession>A0A1G6P929</accession>
<dbReference type="Gene3D" id="3.90.1480.20">
    <property type="entry name" value="Glycosyl transferase family 29"/>
    <property type="match status" value="1"/>
</dbReference>
<dbReference type="EMBL" id="FMZZ01000004">
    <property type="protein sequence ID" value="SDC76006.1"/>
    <property type="molecule type" value="Genomic_DNA"/>
</dbReference>
<evidence type="ECO:0000313" key="1">
    <source>
        <dbReference type="EMBL" id="SDC76006.1"/>
    </source>
</evidence>
<keyword evidence="2" id="KW-1185">Reference proteome</keyword>
<sequence length="229" mass="24843">MISLNAVTPASARSRADLAALVATYARRTASMDAPETVTIVGNAPVPPDPERAAAIDAADLVIRMTSFAVDTPDAPPALGSRTDVVVLHRGLIASPHTFADYPSRLYLLVEPGRLHWEPELIPDWWPADLGFVPVSNRDFTVPLNDLLGYDPRAAIWSTTGTLTAYLVTELFPKATVRMAGMSIIDQPDQTTFAHAWGDAVRVTEEHRLAAEAALLRSWIDIGKIEVLP</sequence>
<reference evidence="2" key="1">
    <citation type="submission" date="2016-10" db="EMBL/GenBank/DDBJ databases">
        <authorList>
            <person name="Varghese N."/>
            <person name="Submissions S."/>
        </authorList>
    </citation>
    <scope>NUCLEOTIDE SEQUENCE [LARGE SCALE GENOMIC DNA]</scope>
    <source>
        <strain evidence="2">IBRC-M 10403</strain>
    </source>
</reference>
<proteinExistence type="predicted"/>
<protein>
    <recommendedName>
        <fullName evidence="3">Glycosyltransferase family 29 (Sialyltransferase)</fullName>
    </recommendedName>
</protein>
<gene>
    <name evidence="1" type="ORF">SAMN05216174_104152</name>
</gene>
<evidence type="ECO:0000313" key="2">
    <source>
        <dbReference type="Proteomes" id="UP000199501"/>
    </source>
</evidence>
<dbReference type="STRING" id="1271860.SAMN05216174_104152"/>